<dbReference type="SUPFAM" id="SSF89069">
    <property type="entry name" value="N-terminal, cytoplasmic domain of anti-sigmaE factor RseA"/>
    <property type="match status" value="1"/>
</dbReference>
<reference evidence="2 3" key="1">
    <citation type="submission" date="2024-04" db="EMBL/GenBank/DDBJ databases">
        <title>Novel species of the genus Ideonella isolated from streams.</title>
        <authorList>
            <person name="Lu H."/>
        </authorList>
    </citation>
    <scope>NUCLEOTIDE SEQUENCE [LARGE SCALE GENOMIC DNA]</scope>
    <source>
        <strain evidence="2 3">LYT19W</strain>
    </source>
</reference>
<evidence type="ECO:0000313" key="2">
    <source>
        <dbReference type="EMBL" id="MEK8045051.1"/>
    </source>
</evidence>
<dbReference type="InterPro" id="IPR005572">
    <property type="entry name" value="Anti-sigma_E_RseA_N"/>
</dbReference>
<evidence type="ECO:0000313" key="3">
    <source>
        <dbReference type="Proteomes" id="UP001379945"/>
    </source>
</evidence>
<dbReference type="CDD" id="cd16328">
    <property type="entry name" value="RseA_N"/>
    <property type="match status" value="1"/>
</dbReference>
<dbReference type="EMBL" id="JBBUTI010000001">
    <property type="protein sequence ID" value="MEK8045051.1"/>
    <property type="molecule type" value="Genomic_DNA"/>
</dbReference>
<feature type="domain" description="Anti sigma-E protein RseA N-terminal" evidence="1">
    <location>
        <begin position="14"/>
        <end position="97"/>
    </location>
</feature>
<dbReference type="PANTHER" id="PTHR38104:SF1">
    <property type="entry name" value="ANTI-SIGMA-E FACTOR RSEA"/>
    <property type="match status" value="1"/>
</dbReference>
<accession>A0ABU9C0A8</accession>
<protein>
    <submittedName>
        <fullName evidence="2">Sigma-E factor negative regulatory protein</fullName>
    </submittedName>
</protein>
<comment type="caution">
    <text evidence="2">The sequence shown here is derived from an EMBL/GenBank/DDBJ whole genome shotgun (WGS) entry which is preliminary data.</text>
</comment>
<keyword evidence="3" id="KW-1185">Reference proteome</keyword>
<organism evidence="2 3">
    <name type="scientific">Ideonella margarita</name>
    <dbReference type="NCBI Taxonomy" id="2984191"/>
    <lineage>
        <taxon>Bacteria</taxon>
        <taxon>Pseudomonadati</taxon>
        <taxon>Pseudomonadota</taxon>
        <taxon>Betaproteobacteria</taxon>
        <taxon>Burkholderiales</taxon>
        <taxon>Sphaerotilaceae</taxon>
        <taxon>Ideonella</taxon>
    </lineage>
</organism>
<dbReference type="Proteomes" id="UP001379945">
    <property type="component" value="Unassembled WGS sequence"/>
</dbReference>
<gene>
    <name evidence="2" type="ORF">AACH00_01675</name>
</gene>
<proteinExistence type="predicted"/>
<dbReference type="InterPro" id="IPR036147">
    <property type="entry name" value="Anti-sigma_E_RseA_N_sf"/>
</dbReference>
<dbReference type="PANTHER" id="PTHR38104">
    <property type="match status" value="1"/>
</dbReference>
<name>A0ABU9C0A8_9BURK</name>
<dbReference type="RefSeq" id="WP_341397201.1">
    <property type="nucleotide sequence ID" value="NZ_JBBUTI010000001.1"/>
</dbReference>
<evidence type="ECO:0000259" key="1">
    <source>
        <dbReference type="Pfam" id="PF03872"/>
    </source>
</evidence>
<sequence length="202" mass="21120">MSEPSRTPERLLQDLSALHDGELDAAALAALTREWAAEPELRADWHTYALIGDVLRSDDLASPADHDSAFLQRLRGRLADEPVVFAPMPASKSAEQPAVAAVPMPAAVGDNQRRWSRPAAVGAACMAVAGVAMVLRLGDPTPTGDVMAQAGTAATAPAASSVQIVRNAELDRYLSAHRQFAQGAALASPGALRQVAVTPDGR</sequence>
<dbReference type="Gene3D" id="1.10.10.880">
    <property type="entry name" value="Anti sigma-E protein RseA, N-terminal domain"/>
    <property type="match status" value="1"/>
</dbReference>
<dbReference type="InterPro" id="IPR052383">
    <property type="entry name" value="Anti-sigma-E_RseA-like"/>
</dbReference>
<dbReference type="Pfam" id="PF03872">
    <property type="entry name" value="RseA_N"/>
    <property type="match status" value="1"/>
</dbReference>